<keyword evidence="3" id="KW-1185">Reference proteome</keyword>
<feature type="signal peptide" evidence="1">
    <location>
        <begin position="1"/>
        <end position="21"/>
    </location>
</feature>
<evidence type="ECO:0000256" key="1">
    <source>
        <dbReference type="SAM" id="SignalP"/>
    </source>
</evidence>
<dbReference type="GeneID" id="37114999"/>
<comment type="caution">
    <text evidence="2">The sequence shown here is derived from an EMBL/GenBank/DDBJ whole genome shotgun (WGS) entry which is preliminary data.</text>
</comment>
<accession>A0A317V2I3</accession>
<dbReference type="AlphaFoldDB" id="A0A317V2I3"/>
<sequence length="283" mass="31792">MPPSKTTTRLLILLTPPALLTYTTHRYLSTLEAKYPPVDPTTTTSLALRTPSSPTQHCPEIDVYEARAVPVKSLLKRYKHILQINGQSQLITAEDNPPKNEKERRKETLTKSWTLTFLNTAPLLHEASIFGLFLNRSYSPGDTGLTTLTSTPTTKKGERLLNGIFTIESFTPSHSPSTPNTLPGLILSWSIPPEPILFFEKMAKWGYPFRLMSGGRHEIGISPVYIHEGEEVVDVRFASAHDYEVLESEGGLESQKMIPKWTGRLHRGYARFLLHSAIQDLEI</sequence>
<dbReference type="OrthoDB" id="4480078at2759"/>
<evidence type="ECO:0000313" key="2">
    <source>
        <dbReference type="EMBL" id="PWY68493.1"/>
    </source>
</evidence>
<dbReference type="RefSeq" id="XP_025462156.1">
    <property type="nucleotide sequence ID" value="XM_025612856.1"/>
</dbReference>
<name>A0A317V2I3_9EURO</name>
<dbReference type="STRING" id="1450535.A0A317V2I3"/>
<feature type="chain" id="PRO_5016418024" evidence="1">
    <location>
        <begin position="22"/>
        <end position="283"/>
    </location>
</feature>
<keyword evidence="1" id="KW-0732">Signal</keyword>
<evidence type="ECO:0000313" key="3">
    <source>
        <dbReference type="Proteomes" id="UP000246702"/>
    </source>
</evidence>
<proteinExistence type="predicted"/>
<protein>
    <submittedName>
        <fullName evidence="2">Uncharacterized protein</fullName>
    </submittedName>
</protein>
<dbReference type="Proteomes" id="UP000246702">
    <property type="component" value="Unassembled WGS sequence"/>
</dbReference>
<gene>
    <name evidence="2" type="ORF">BO94DRAFT_540175</name>
</gene>
<dbReference type="EMBL" id="MSFK01000044">
    <property type="protein sequence ID" value="PWY68493.1"/>
    <property type="molecule type" value="Genomic_DNA"/>
</dbReference>
<reference evidence="2 3" key="1">
    <citation type="submission" date="2016-12" db="EMBL/GenBank/DDBJ databases">
        <title>The genomes of Aspergillus section Nigri reveals drivers in fungal speciation.</title>
        <authorList>
            <consortium name="DOE Joint Genome Institute"/>
            <person name="Vesth T.C."/>
            <person name="Nybo J."/>
            <person name="Theobald S."/>
            <person name="Brandl J."/>
            <person name="Frisvad J.C."/>
            <person name="Nielsen K.F."/>
            <person name="Lyhne E.K."/>
            <person name="Kogle M.E."/>
            <person name="Kuo A."/>
            <person name="Riley R."/>
            <person name="Clum A."/>
            <person name="Nolan M."/>
            <person name="Lipzen A."/>
            <person name="Salamov A."/>
            <person name="Henrissat B."/>
            <person name="Wiebenga A."/>
            <person name="De Vries R.P."/>
            <person name="Grigoriev I.V."/>
            <person name="Mortensen U.H."/>
            <person name="Andersen M.R."/>
            <person name="Baker S.E."/>
        </authorList>
    </citation>
    <scope>NUCLEOTIDE SEQUENCE [LARGE SCALE GENOMIC DNA]</scope>
    <source>
        <strain evidence="2 3">CBS 115572</strain>
    </source>
</reference>
<organism evidence="2 3">
    <name type="scientific">Aspergillus sclerotioniger CBS 115572</name>
    <dbReference type="NCBI Taxonomy" id="1450535"/>
    <lineage>
        <taxon>Eukaryota</taxon>
        <taxon>Fungi</taxon>
        <taxon>Dikarya</taxon>
        <taxon>Ascomycota</taxon>
        <taxon>Pezizomycotina</taxon>
        <taxon>Eurotiomycetes</taxon>
        <taxon>Eurotiomycetidae</taxon>
        <taxon>Eurotiales</taxon>
        <taxon>Aspergillaceae</taxon>
        <taxon>Aspergillus</taxon>
        <taxon>Aspergillus subgen. Circumdati</taxon>
    </lineage>
</organism>